<feature type="domain" description="PKD" evidence="5">
    <location>
        <begin position="2275"/>
        <end position="2357"/>
    </location>
</feature>
<dbReference type="GO" id="GO:0005509">
    <property type="term" value="F:calcium ion binding"/>
    <property type="evidence" value="ECO:0007669"/>
    <property type="project" value="InterPro"/>
</dbReference>
<evidence type="ECO:0000256" key="1">
    <source>
        <dbReference type="ARBA" id="ARBA00022729"/>
    </source>
</evidence>
<dbReference type="PROSITE" id="PS50835">
    <property type="entry name" value="IG_LIKE"/>
    <property type="match status" value="1"/>
</dbReference>
<dbReference type="Pfam" id="PF18911">
    <property type="entry name" value="PKD_4"/>
    <property type="match status" value="1"/>
</dbReference>
<evidence type="ECO:0000259" key="5">
    <source>
        <dbReference type="PROSITE" id="PS50093"/>
    </source>
</evidence>
<evidence type="ECO:0000259" key="7">
    <source>
        <dbReference type="PROSITE" id="PS50835"/>
    </source>
</evidence>
<dbReference type="InterPro" id="IPR013783">
    <property type="entry name" value="Ig-like_fold"/>
</dbReference>
<dbReference type="RefSeq" id="WP_197527644.1">
    <property type="nucleotide sequence ID" value="NZ_SJPO01000001.1"/>
</dbReference>
<dbReference type="InterPro" id="IPR002126">
    <property type="entry name" value="Cadherin-like_dom"/>
</dbReference>
<keyword evidence="2" id="KW-0677">Repeat</keyword>
<evidence type="ECO:0000313" key="9">
    <source>
        <dbReference type="Proteomes" id="UP000318478"/>
    </source>
</evidence>
<dbReference type="Gene3D" id="2.60.40.10">
    <property type="entry name" value="Immunoglobulins"/>
    <property type="match status" value="1"/>
</dbReference>
<dbReference type="Proteomes" id="UP000318478">
    <property type="component" value="Unassembled WGS sequence"/>
</dbReference>
<dbReference type="Pfam" id="PF17963">
    <property type="entry name" value="Big_9"/>
    <property type="match status" value="2"/>
</dbReference>
<feature type="region of interest" description="Disordered" evidence="4">
    <location>
        <begin position="2631"/>
        <end position="2670"/>
    </location>
</feature>
<dbReference type="SUPFAM" id="SSF49313">
    <property type="entry name" value="Cadherin-like"/>
    <property type="match status" value="1"/>
</dbReference>
<comment type="caution">
    <text evidence="8">The sequence shown here is derived from an EMBL/GenBank/DDBJ whole genome shotgun (WGS) entry which is preliminary data.</text>
</comment>
<dbReference type="InterPro" id="IPR000601">
    <property type="entry name" value="PKD_dom"/>
</dbReference>
<feature type="domain" description="Cadherin" evidence="6">
    <location>
        <begin position="1852"/>
        <end position="1954"/>
    </location>
</feature>
<dbReference type="InterPro" id="IPR039005">
    <property type="entry name" value="CSPG_rpt"/>
</dbReference>
<accession>A0A5C5ZFQ4</accession>
<dbReference type="CDD" id="cd11304">
    <property type="entry name" value="Cadherin_repeat"/>
    <property type="match status" value="1"/>
</dbReference>
<gene>
    <name evidence="8" type="ORF">Pla123a_07470</name>
</gene>
<dbReference type="GO" id="GO:0016020">
    <property type="term" value="C:membrane"/>
    <property type="evidence" value="ECO:0007669"/>
    <property type="project" value="InterPro"/>
</dbReference>
<dbReference type="InterPro" id="IPR015919">
    <property type="entry name" value="Cadherin-like_sf"/>
</dbReference>
<organism evidence="8 9">
    <name type="scientific">Posidoniimonas polymericola</name>
    <dbReference type="NCBI Taxonomy" id="2528002"/>
    <lineage>
        <taxon>Bacteria</taxon>
        <taxon>Pseudomonadati</taxon>
        <taxon>Planctomycetota</taxon>
        <taxon>Planctomycetia</taxon>
        <taxon>Pirellulales</taxon>
        <taxon>Lacipirellulaceae</taxon>
        <taxon>Posidoniimonas</taxon>
    </lineage>
</organism>
<evidence type="ECO:0000256" key="3">
    <source>
        <dbReference type="ARBA" id="ARBA00023180"/>
    </source>
</evidence>
<dbReference type="GO" id="GO:0007156">
    <property type="term" value="P:homophilic cell adhesion via plasma membrane adhesion molecules"/>
    <property type="evidence" value="ECO:0007669"/>
    <property type="project" value="InterPro"/>
</dbReference>
<dbReference type="Pfam" id="PF16184">
    <property type="entry name" value="Cadherin_3"/>
    <property type="match status" value="6"/>
</dbReference>
<feature type="compositionally biased region" description="Acidic residues" evidence="4">
    <location>
        <begin position="2638"/>
        <end position="2654"/>
    </location>
</feature>
<dbReference type="InterPro" id="IPR022409">
    <property type="entry name" value="PKD/Chitinase_dom"/>
</dbReference>
<dbReference type="Gene3D" id="2.60.40.60">
    <property type="entry name" value="Cadherins"/>
    <property type="match status" value="1"/>
</dbReference>
<keyword evidence="9" id="KW-1185">Reference proteome</keyword>
<dbReference type="InterPro" id="IPR051561">
    <property type="entry name" value="FRAS1_ECM"/>
</dbReference>
<dbReference type="CDD" id="cd00146">
    <property type="entry name" value="PKD"/>
    <property type="match status" value="1"/>
</dbReference>
<sequence length="2670" mass="273794">MNRRHHTPSASRPTRRAAHARLKAERSSQRSQQRFYAMQRRRESRLERWRKAFPQRFVPMNLSRFSALWAAMLGMISELFTPPTHRRRASAGVRARGNRQRFFQPLEERALLAADLVVGSFTFADVATDTDMSGDLTTGDIVNFTHTDSNAPATAEFNVEAFTTIGAAISTAAADTVNNNALSNDRIFVAGGEFAENLSVPAGAGELDGLELIGDGASSTTLSASGTLVDTDAEGVSISGFNLKATATGSTFFADGSTATPLAVTATDYQIVVDESNVGAPTSFDITIDGSAITSLLAGDTKGSVSAAGAEITYTPVNTTEGPTTATFNFTTADGLAGTVNVTINPVNDAPVVTAGGGGAPTFSEGGSAVVVDSGVTVADVDDTLIESATVTIASGYDANDLLSVTASLPAGVTASYAAGVLTLSGAATVGEYQTLLQSVEFENIGDNPTSVAPARAIEFKVNDGDEDSAVALATVNVAAVNDGPVEEKIGTDSVLEGASTLIHGRNNDGNVVGSSDLVFSDPDDADTAIIYEIVSLTNGYLRIGGNSYGDGQILGVNDTFTQDDLNLATGDNSTRVRFDHDGSETTTAGFTFKVRDDAGAESATASTATPGEFLLNVNPDNDAPTVATNDELTVTEADADVSLAGTLAAADVDNVNADLVYTVTSGPSAGTLSLTTFTQAQLDAGDVKYTQSTPNVSADSFEFTVSDGDKSVSATYSITINEVNDPLEITTNLGLTVVEGGSQSLDTRLDTTDADTADGDIVYTVTSGPANGSLSLSTFTQAQLDAGDVTYTHDAGESTSDSFAFDVTDGMTVLSSTFSISVTPVNDPPEVDTNDGLSVTEGDVDVSLKGTLEANDAETAPADLIYTVVTAPADGSLALLGTPLNPGDTFTQAQLDADEVTYTHGGGEDPTDSFTFTVEDLDGGTTALQLFDITVAGVNDPPTFDILATDVTRDEDSGPWSVDGFLYNVDTVDGAPEYSVDVSSDNPALFTASGQPSIDTNTGKLTFEPALNAFGVATVTVAVTDTDGGTDTTEKTFTITLTGIDDAPTVSTNTLTMAEGAAVTLTSSSLSVTDPDTAAANLDVTATSVPTGLQLELASDPGVAITAFTYEQLQLGQVKLVDLDPAGVIGSATIDFSVEDGDTPAQTASLVVNVTPVNDAPVVDNSGSTDNSFTEGGAAVDIADALSITDVDSTELVSATISITDFEPGDLIEIDAAPAMSPITIDDSAAATTGVITLTGAATLAEYQDILDSLKFSNSTNDPTVNDTKTTRSINVQVNDGAAANNLGDTTITVDVVAVNDAPVITSANDGQTLTYTEGQPAPTTLFGDLSIADDDGLATETFESATLTITGFQSGQDVVSYTPATGLTVVLDDTTTPGTMVVTITPDTAGTVGAADYEALLQSITFENTSDAPATTPDRVATLEVSDGDDASNALTTTIEVVAVSDPLVEDTNTPLTITEGSNNADGNYITDAILKVTDADGIPASDIIYTLTGVKRADNTDGSDLVELRLREVGPTSTSVITSFTQEDVNNTDVSGASSTHAGIQVRSLGVDATPGNDVAILVFEVTNSQSDTPITVELTVNIERVNDTPSNNDGPGTVTLDEEVDGVEVAQVIDGFNYTDEETAAGDLTVRITGVSNLADGVLTVNGVEYDGTTDLDIKQSDIDLGKLTFTHTNRVEGQAPITVDFQVIDEAVDALPAKTRNNQSFTIEFAPQNDSPLAEGDAFNVGEDDTDVSGNLFSDNGSGPDADPDGVAPLKVIAVNGVAADVGAEIPVAGGGLLTVNADGTFSYKPAGEFENLDDGDSADVSFTYTVEDSSTPPMSDATLSTATVTITVNGANDAPTLNDPNPGDPGMLSVAENLPVGTVVAEIVVDDVDDGETLTLVFVAPNTEFEIVEKAGSPGVFELKTLVSFDAENDGPYSFDIVGSDGDLPTNTLSLTVTIDNVNDLPVVDVNAGASVLEGGAVSLTDSELSASDDEDIDPVTYMVVTGPANGSLNVSTFTQADLAAGNVVTYTHDGSETLGDSFTFKVVDSESGESAVQTFDIAVTPVNDAPVATPNPLSITVDKDSTITFDALATIDAVELGQTVSLIGVGSTSVGGSSVLAALGTGMITYTPNGSVGIDSFTYTVKDNGGVANGGADTTTVTVNVTIEDLAPDAKDDSATVTEGGTTTIDLFADNGNGADVSGQSGAPTISEVAGVAFSSGMVITPSTPGSTLTGGTLTHISGGQFEYASDLAEEISEEVFSYTITDGTTPDTATVTIDVDDIADVVPFISSLSGSTSGSEGDTLSFTVVASDGDSDPTLTYDWNFGDGTQVFGVSASESHTYTEKGSYTVTVTVSDRGQSASASAGVTIIDDVAPEIASVKVGSLDWSNSFVDFVDPVGGLGYSVTDGEAPLPWVNLDVIHVTFSEEVQKIGGGTITAADIQLVGLDGSPSIASFTYDNATFTATITLLDPIGPDKLLVYVDGSDVEDDAGNAVGDGGTGSDSMRFDVVPGDANRSTIVSPTDLGFANGKKLLAAGDTGYSIYADVNGSGTVTGTDVNDIRLRQFSSLPTGSPMAPAPAPVAAPAAAAAAVTAAPQAEVAPASRPVLFAFAESVSVPKASSQLVYSQSEVVSYQDQSLLLYLQESGSQTNDDDEATDGEETEENETQEQRDEAIGQLFGSAF</sequence>
<dbReference type="InterPro" id="IPR035986">
    <property type="entry name" value="PKD_dom_sf"/>
</dbReference>
<dbReference type="EMBL" id="SJPO01000001">
    <property type="protein sequence ID" value="TWT85940.1"/>
    <property type="molecule type" value="Genomic_DNA"/>
</dbReference>
<keyword evidence="3" id="KW-0325">Glycoprotein</keyword>
<feature type="region of interest" description="Disordered" evidence="4">
    <location>
        <begin position="1"/>
        <end position="33"/>
    </location>
</feature>
<feature type="domain" description="Ig-like" evidence="7">
    <location>
        <begin position="2275"/>
        <end position="2356"/>
    </location>
</feature>
<dbReference type="NCBIfam" id="TIGR01965">
    <property type="entry name" value="VCBS_repeat"/>
    <property type="match status" value="1"/>
</dbReference>
<feature type="domain" description="Cadherin" evidence="6">
    <location>
        <begin position="832"/>
        <end position="945"/>
    </location>
</feature>
<dbReference type="PROSITE" id="PS50093">
    <property type="entry name" value="PKD"/>
    <property type="match status" value="1"/>
</dbReference>
<dbReference type="SMART" id="SM00089">
    <property type="entry name" value="PKD"/>
    <property type="match status" value="1"/>
</dbReference>
<dbReference type="Gene3D" id="2.60.40.2810">
    <property type="match status" value="1"/>
</dbReference>
<proteinExistence type="predicted"/>
<dbReference type="InterPro" id="IPR007110">
    <property type="entry name" value="Ig-like_dom"/>
</dbReference>
<evidence type="ECO:0000259" key="6">
    <source>
        <dbReference type="PROSITE" id="PS50268"/>
    </source>
</evidence>
<dbReference type="PANTHER" id="PTHR45739">
    <property type="entry name" value="MATRIX PROTEIN, PUTATIVE-RELATED"/>
    <property type="match status" value="1"/>
</dbReference>
<dbReference type="SUPFAM" id="SSF49299">
    <property type="entry name" value="PKD domain"/>
    <property type="match status" value="1"/>
</dbReference>
<dbReference type="PROSITE" id="PS50268">
    <property type="entry name" value="CADHERIN_2"/>
    <property type="match status" value="3"/>
</dbReference>
<evidence type="ECO:0000313" key="8">
    <source>
        <dbReference type="EMBL" id="TWT85940.1"/>
    </source>
</evidence>
<name>A0A5C5ZFQ4_9BACT</name>
<dbReference type="InterPro" id="IPR010221">
    <property type="entry name" value="VCBS_dom"/>
</dbReference>
<protein>
    <submittedName>
        <fullName evidence="8">PKD domain protein</fullName>
    </submittedName>
</protein>
<keyword evidence="1" id="KW-0732">Signal</keyword>
<evidence type="ECO:0000256" key="4">
    <source>
        <dbReference type="SAM" id="MobiDB-lite"/>
    </source>
</evidence>
<feature type="compositionally biased region" description="Basic residues" evidence="4">
    <location>
        <begin position="1"/>
        <end position="21"/>
    </location>
</feature>
<feature type="domain" description="Cadherin" evidence="6">
    <location>
        <begin position="627"/>
        <end position="729"/>
    </location>
</feature>
<reference evidence="8 9" key="1">
    <citation type="submission" date="2019-02" db="EMBL/GenBank/DDBJ databases">
        <title>Deep-cultivation of Planctomycetes and their phenomic and genomic characterization uncovers novel biology.</title>
        <authorList>
            <person name="Wiegand S."/>
            <person name="Jogler M."/>
            <person name="Boedeker C."/>
            <person name="Pinto D."/>
            <person name="Vollmers J."/>
            <person name="Rivas-Marin E."/>
            <person name="Kohn T."/>
            <person name="Peeters S.H."/>
            <person name="Heuer A."/>
            <person name="Rast P."/>
            <person name="Oberbeckmann S."/>
            <person name="Bunk B."/>
            <person name="Jeske O."/>
            <person name="Meyerdierks A."/>
            <person name="Storesund J.E."/>
            <person name="Kallscheuer N."/>
            <person name="Luecker S."/>
            <person name="Lage O.M."/>
            <person name="Pohl T."/>
            <person name="Merkel B.J."/>
            <person name="Hornburger P."/>
            <person name="Mueller R.-W."/>
            <person name="Bruemmer F."/>
            <person name="Labrenz M."/>
            <person name="Spormann A.M."/>
            <person name="Op Den Camp H."/>
            <person name="Overmann J."/>
            <person name="Amann R."/>
            <person name="Jetten M.S.M."/>
            <person name="Mascher T."/>
            <person name="Medema M.H."/>
            <person name="Devos D.P."/>
            <person name="Kaster A.-K."/>
            <person name="Ovreas L."/>
            <person name="Rohde M."/>
            <person name="Galperin M.Y."/>
            <person name="Jogler C."/>
        </authorList>
    </citation>
    <scope>NUCLEOTIDE SEQUENCE [LARGE SCALE GENOMIC DNA]</scope>
    <source>
        <strain evidence="8 9">Pla123a</strain>
    </source>
</reference>
<evidence type="ECO:0000256" key="2">
    <source>
        <dbReference type="ARBA" id="ARBA00022737"/>
    </source>
</evidence>
<dbReference type="PANTHER" id="PTHR45739:SF1">
    <property type="entry name" value="EXTRACELLULAR MATRIX ORGANIZING PROTEIN FRAS1"/>
    <property type="match status" value="1"/>
</dbReference>
<dbReference type="PROSITE" id="PS51854">
    <property type="entry name" value="CSPG"/>
    <property type="match status" value="4"/>
</dbReference>